<sequence>MRESSGRTRRAVLAGAGATVTASLAGCSGLPIGESQPTVTGERLSTILADEPPSIPDRLPVAFESTYLDDVANDLESALASVPTPFGADQIPNGAMRDRFNRNSAAAREALTAAAEEPTPRERAGSLRHARREVGYVVGGWAAVDDGRTVPDVRDDGEGLREDIHAFRRRWTYLGADAIEATVVNDAIAGLVRSCIGGLNRVLATRERDTTTALDVAEADEQLASARGELRDASHLFDRLRARDGARDRGDALAGAADALADRVADRRAAVGLAEGPFTAEADREATPAERALRDLRDDVRRDEIGETLATGGFPQAIVGAHGTLAGIGAVETLRSRVGSGEAIDPASPEDVDAIRTRAREAVVAAHEDGEYPRLDRVQTHRLAAVLRYVDDRLARVDADDEIALSRLDWELRDLVRVEAVARSVNDASAAVARALERE</sequence>
<dbReference type="RefSeq" id="WP_222921258.1">
    <property type="nucleotide sequence ID" value="NZ_CP082286.1"/>
</dbReference>
<protein>
    <submittedName>
        <fullName evidence="1">Uncharacterized protein</fullName>
    </submittedName>
</protein>
<dbReference type="Proteomes" id="UP001589595">
    <property type="component" value="Unassembled WGS sequence"/>
</dbReference>
<reference evidence="1" key="1">
    <citation type="submission" date="2024-09" db="EMBL/GenBank/DDBJ databases">
        <authorList>
            <person name="Sun Q."/>
        </authorList>
    </citation>
    <scope>NUCLEOTIDE SEQUENCE [LARGE SCALE GENOMIC DNA]</scope>
    <source>
        <strain evidence="1">JCM 31273</strain>
    </source>
</reference>
<dbReference type="PROSITE" id="PS51318">
    <property type="entry name" value="TAT"/>
    <property type="match status" value="1"/>
</dbReference>
<dbReference type="GeneID" id="67211356"/>
<comment type="caution">
    <text evidence="1">The sequence shown here is derived from an EMBL/GenBank/DDBJ whole genome shotgun (WGS) entry which is preliminary data.</text>
</comment>
<evidence type="ECO:0000313" key="1">
    <source>
        <dbReference type="EMBL" id="MFB9825438.1"/>
    </source>
</evidence>
<dbReference type="InterPro" id="IPR006311">
    <property type="entry name" value="TAT_signal"/>
</dbReference>
<organism evidence="1 2">
    <name type="scientific">Halobaculum roseum</name>
    <dbReference type="NCBI Taxonomy" id="2175149"/>
    <lineage>
        <taxon>Archaea</taxon>
        <taxon>Methanobacteriati</taxon>
        <taxon>Methanobacteriota</taxon>
        <taxon>Stenosarchaea group</taxon>
        <taxon>Halobacteria</taxon>
        <taxon>Halobacteriales</taxon>
        <taxon>Haloferacaceae</taxon>
        <taxon>Halobaculum</taxon>
    </lineage>
</organism>
<gene>
    <name evidence="1" type="ORF">ACFFOL_14805</name>
</gene>
<dbReference type="EMBL" id="JBHMAJ010000009">
    <property type="protein sequence ID" value="MFB9825438.1"/>
    <property type="molecule type" value="Genomic_DNA"/>
</dbReference>
<name>A0ABD5MQ09_9EURY</name>
<evidence type="ECO:0000313" key="2">
    <source>
        <dbReference type="Proteomes" id="UP001589595"/>
    </source>
</evidence>
<dbReference type="AlphaFoldDB" id="A0ABD5MQ09"/>
<accession>A0ABD5MQ09</accession>
<keyword evidence="2" id="KW-1185">Reference proteome</keyword>
<dbReference type="PROSITE" id="PS51257">
    <property type="entry name" value="PROKAR_LIPOPROTEIN"/>
    <property type="match status" value="1"/>
</dbReference>
<proteinExistence type="predicted"/>